<evidence type="ECO:0000313" key="8">
    <source>
        <dbReference type="Proteomes" id="UP000445144"/>
    </source>
</evidence>
<dbReference type="EC" id="6.3.1.-" evidence="7"/>
<proteinExistence type="predicted"/>
<organism evidence="7 8">
    <name type="scientific">Chryseobacterium potabilaquae</name>
    <dbReference type="NCBI Taxonomy" id="2675057"/>
    <lineage>
        <taxon>Bacteria</taxon>
        <taxon>Pseudomonadati</taxon>
        <taxon>Bacteroidota</taxon>
        <taxon>Flavobacteriia</taxon>
        <taxon>Flavobacteriales</taxon>
        <taxon>Weeksellaceae</taxon>
        <taxon>Chryseobacterium group</taxon>
        <taxon>Chryseobacterium</taxon>
    </lineage>
</organism>
<keyword evidence="2" id="KW-0479">Metal-binding</keyword>
<dbReference type="SUPFAM" id="SSF56059">
    <property type="entry name" value="Glutathione synthetase ATP-binding domain-like"/>
    <property type="match status" value="1"/>
</dbReference>
<dbReference type="Pfam" id="PF03738">
    <property type="entry name" value="GSP_synth"/>
    <property type="match status" value="1"/>
</dbReference>
<dbReference type="GO" id="GO:0046872">
    <property type="term" value="F:metal ion binding"/>
    <property type="evidence" value="ECO:0007669"/>
    <property type="project" value="UniProtKB-KW"/>
</dbReference>
<dbReference type="GO" id="GO:0016874">
    <property type="term" value="F:ligase activity"/>
    <property type="evidence" value="ECO:0007669"/>
    <property type="project" value="UniProtKB-KW"/>
</dbReference>
<dbReference type="InterPro" id="IPR016185">
    <property type="entry name" value="PreATP-grasp_dom_sf"/>
</dbReference>
<evidence type="ECO:0000256" key="3">
    <source>
        <dbReference type="ARBA" id="ARBA00022741"/>
    </source>
</evidence>
<dbReference type="AlphaFoldDB" id="A0A6N4X7U7"/>
<keyword evidence="3" id="KW-0547">Nucleotide-binding</keyword>
<evidence type="ECO:0000256" key="5">
    <source>
        <dbReference type="ARBA" id="ARBA00022842"/>
    </source>
</evidence>
<keyword evidence="5" id="KW-0460">Magnesium</keyword>
<dbReference type="Gene3D" id="3.30.1490.330">
    <property type="match status" value="1"/>
</dbReference>
<dbReference type="Proteomes" id="UP000445144">
    <property type="component" value="Unassembled WGS sequence"/>
</dbReference>
<dbReference type="SUPFAM" id="SSF52440">
    <property type="entry name" value="PreATP-grasp domain"/>
    <property type="match status" value="1"/>
</dbReference>
<dbReference type="GO" id="GO:0005524">
    <property type="term" value="F:ATP binding"/>
    <property type="evidence" value="ECO:0007669"/>
    <property type="project" value="UniProtKB-KW"/>
</dbReference>
<sequence>MKKIQSQFRKNWQHKLENLGFGYHSLDGLYWDESHYYEFSLEEVHKIENTTAELWQMCLEAIDYIISQNLWEHFNIPKCFRNYIITSWEEDHPSIYGRFDFGFDGENIKLLEFNADTPTSLYEASVIQWYWLQEMFPYKDQFNSIHEKLVDYWKYLKAYMNPHYLYFASLTNVEDVTNVEYMRDCATQAGFETEFIPIQDIGWAEEINEFVAADKSIMEYIFKLYPYEWILEDGFGEKLVSNGFRSQWIEPAWKILLSSKAILPILWEMYPNHDYLLEAYFEPKHLNDFVKKPIYSREGANIALYKNNVCIEENDGVYGKEGFIYQQLFNLRDFNGSYPIIGSWIIGQESAGIGIRESTHLITNNQSRFVPHLIDENKMYIKEKRLSQKR</sequence>
<dbReference type="RefSeq" id="WP_185153198.1">
    <property type="nucleotide sequence ID" value="NZ_CACVBR010000008.1"/>
</dbReference>
<evidence type="ECO:0000256" key="4">
    <source>
        <dbReference type="ARBA" id="ARBA00022840"/>
    </source>
</evidence>
<keyword evidence="1 7" id="KW-0436">Ligase</keyword>
<gene>
    <name evidence="7" type="primary">ygiC</name>
    <name evidence="7" type="ORF">CHRY9293_01280</name>
</gene>
<evidence type="ECO:0000313" key="7">
    <source>
        <dbReference type="EMBL" id="CAA7195036.1"/>
    </source>
</evidence>
<reference evidence="7 8" key="1">
    <citation type="submission" date="2020-01" db="EMBL/GenBank/DDBJ databases">
        <authorList>
            <person name="Rodrigo-Torres L."/>
            <person name="Arahal R. D."/>
            <person name="Lucena T."/>
        </authorList>
    </citation>
    <scope>NUCLEOTIDE SEQUENCE [LARGE SCALE GENOMIC DNA]</scope>
    <source>
        <strain evidence="7 8">CECT 9293</strain>
    </source>
</reference>
<evidence type="ECO:0000256" key="1">
    <source>
        <dbReference type="ARBA" id="ARBA00022598"/>
    </source>
</evidence>
<name>A0A6N4X7U7_9FLAO</name>
<feature type="domain" description="Glutathionylspermidine synthase pre-ATP-grasp-like" evidence="6">
    <location>
        <begin position="12"/>
        <end position="374"/>
    </location>
</feature>
<keyword evidence="8" id="KW-1185">Reference proteome</keyword>
<evidence type="ECO:0000259" key="6">
    <source>
        <dbReference type="Pfam" id="PF03738"/>
    </source>
</evidence>
<protein>
    <submittedName>
        <fullName evidence="7">Acid--amine ligase YgiC</fullName>
        <ecNumber evidence="7">6.3.1.-</ecNumber>
    </submittedName>
</protein>
<accession>A0A6N4X7U7</accession>
<dbReference type="InterPro" id="IPR005494">
    <property type="entry name" value="GSPS_pre-ATP-grasp-like_dom"/>
</dbReference>
<keyword evidence="4" id="KW-0067">ATP-binding</keyword>
<dbReference type="EMBL" id="CACVBR010000008">
    <property type="protein sequence ID" value="CAA7195036.1"/>
    <property type="molecule type" value="Genomic_DNA"/>
</dbReference>
<evidence type="ECO:0000256" key="2">
    <source>
        <dbReference type="ARBA" id="ARBA00022723"/>
    </source>
</evidence>